<dbReference type="OrthoDB" id="120213at2157"/>
<gene>
    <name evidence="1" type="ORF">C492_04148</name>
</gene>
<dbReference type="SUPFAM" id="SSF55729">
    <property type="entry name" value="Acyl-CoA N-acyltransferases (Nat)"/>
    <property type="match status" value="1"/>
</dbReference>
<reference evidence="1 2" key="1">
    <citation type="journal article" date="2014" name="PLoS Genet.">
        <title>Phylogenetically driven sequencing of extremely halophilic archaea reveals strategies for static and dynamic osmo-response.</title>
        <authorList>
            <person name="Becker E.A."/>
            <person name="Seitzer P.M."/>
            <person name="Tritt A."/>
            <person name="Larsen D."/>
            <person name="Krusor M."/>
            <person name="Yao A.I."/>
            <person name="Wu D."/>
            <person name="Madern D."/>
            <person name="Eisen J.A."/>
            <person name="Darling A.E."/>
            <person name="Facciotti M.T."/>
        </authorList>
    </citation>
    <scope>NUCLEOTIDE SEQUENCE [LARGE SCALE GENOMIC DNA]</scope>
    <source>
        <strain evidence="1 2">DSM 18795</strain>
    </source>
</reference>
<dbReference type="GO" id="GO:0016740">
    <property type="term" value="F:transferase activity"/>
    <property type="evidence" value="ECO:0007669"/>
    <property type="project" value="UniProtKB-KW"/>
</dbReference>
<keyword evidence="2" id="KW-1185">Reference proteome</keyword>
<sequence length="97" mass="11609">MPGARIRRGERVTLRTLEDEDRPFLQRAYANPEIRYPLGTPLKRRGDLERWLDDDADRLLICLDEGRIRKDRFVDGAYRDTIQYGLLLEEWCDDRDQ</sequence>
<protein>
    <submittedName>
        <fullName evidence="1">Protein N-acetyltransferase-like protein</fullName>
    </submittedName>
</protein>
<name>L9XTE2_9EURY</name>
<proteinExistence type="predicted"/>
<evidence type="ECO:0000313" key="1">
    <source>
        <dbReference type="EMBL" id="ELY65049.1"/>
    </source>
</evidence>
<accession>L9XTE2</accession>
<dbReference type="Proteomes" id="UP000011531">
    <property type="component" value="Unassembled WGS sequence"/>
</dbReference>
<comment type="caution">
    <text evidence="1">The sequence shown here is derived from an EMBL/GenBank/DDBJ whole genome shotgun (WGS) entry which is preliminary data.</text>
</comment>
<dbReference type="EMBL" id="AOIA01000026">
    <property type="protein sequence ID" value="ELY65049.1"/>
    <property type="molecule type" value="Genomic_DNA"/>
</dbReference>
<dbReference type="RefSeq" id="WP_008420692.1">
    <property type="nucleotide sequence ID" value="NZ_AOIA01000026.1"/>
</dbReference>
<dbReference type="AlphaFoldDB" id="L9XTE2"/>
<organism evidence="1 2">
    <name type="scientific">Natronococcus jeotgali DSM 18795</name>
    <dbReference type="NCBI Taxonomy" id="1227498"/>
    <lineage>
        <taxon>Archaea</taxon>
        <taxon>Methanobacteriati</taxon>
        <taxon>Methanobacteriota</taxon>
        <taxon>Stenosarchaea group</taxon>
        <taxon>Halobacteria</taxon>
        <taxon>Halobacteriales</taxon>
        <taxon>Natrialbaceae</taxon>
        <taxon>Natronococcus</taxon>
    </lineage>
</organism>
<keyword evidence="1" id="KW-0808">Transferase</keyword>
<dbReference type="STRING" id="1227498.C492_04148"/>
<evidence type="ECO:0000313" key="2">
    <source>
        <dbReference type="Proteomes" id="UP000011531"/>
    </source>
</evidence>
<dbReference type="InterPro" id="IPR016181">
    <property type="entry name" value="Acyl_CoA_acyltransferase"/>
</dbReference>